<evidence type="ECO:0000256" key="11">
    <source>
        <dbReference type="ARBA" id="ARBA00023163"/>
    </source>
</evidence>
<evidence type="ECO:0000256" key="8">
    <source>
        <dbReference type="ARBA" id="ARBA00022833"/>
    </source>
</evidence>
<feature type="region of interest" description="Disordered" evidence="14">
    <location>
        <begin position="531"/>
        <end position="558"/>
    </location>
</feature>
<sequence>MRRRSQTGNTMGMDPAVSQKEFEAGLSLLRMMQREPETPTDTSGSLDAAALAGGSATADADPKTADTQQCTHTQAAQAMAKMQAMSAAVDSVDSSDPARLDASLLQALHQSEDMDVSMDENADSSGAWINRGFLRRNAQLNTLSRELTIEELRAHFGKPIVEVAREFGICTTFLKKICRRCGIKRWPHRQIRSLSRTIQMLRQAEASSTSAQERLKFAGQIKQLEAKMQAVIDDPDANGKLERVKKCAVVKTAAHVKVDKTASGRESKKAVSTDGARDELLALGGCTPKVEVVTTKGSQDNKLSECVQLPVTPSAKTSSMMSALNVAVQASRSFKQEQVPVPKISQNIGNGDAQSSGLRISPSHRKLLTLTKSDPENRLRTSSIGSLHDDGERTFQKQDEQQDGSAHSGRHVDSCNYRNVMKRLPEHMLVVVRVAEKVDARCAMSVATDDGRAPASPSSRRRPVFDCNICLDAVSIPVVTLCGHLYWYASSADNWPCLYQWMESRSDCPVCKAGISEENVIPVYGRGADAVDPRTQDIEPTGTGIPNRPRGQRPDAEQLRRRRPRNYGLFEGSGASAFAMSPTIGFLPALFGMPFAGQADGHTPGQRMDGTQLSPLELRQQMQQQFLSRMLLIVGSLVILCLLTF</sequence>
<dbReference type="InterPro" id="IPR013083">
    <property type="entry name" value="Znf_RING/FYVE/PHD"/>
</dbReference>
<organism evidence="18 19">
    <name type="scientific">Lagenidium giganteum</name>
    <dbReference type="NCBI Taxonomy" id="4803"/>
    <lineage>
        <taxon>Eukaryota</taxon>
        <taxon>Sar</taxon>
        <taxon>Stramenopiles</taxon>
        <taxon>Oomycota</taxon>
        <taxon>Peronosporomycetes</taxon>
        <taxon>Pythiales</taxon>
        <taxon>Pythiaceae</taxon>
    </lineage>
</organism>
<name>A0AAV2YWL1_9STRA</name>
<keyword evidence="12" id="KW-0539">Nucleus</keyword>
<keyword evidence="4" id="KW-0808">Transferase</keyword>
<evidence type="ECO:0000256" key="15">
    <source>
        <dbReference type="SAM" id="Phobius"/>
    </source>
</evidence>
<keyword evidence="15" id="KW-0472">Membrane</keyword>
<dbReference type="InterPro" id="IPR045103">
    <property type="entry name" value="RNF5/RNF185-like"/>
</dbReference>
<comment type="caution">
    <text evidence="18">The sequence shown here is derived from an EMBL/GenBank/DDBJ whole genome shotgun (WGS) entry which is preliminary data.</text>
</comment>
<evidence type="ECO:0000256" key="14">
    <source>
        <dbReference type="SAM" id="MobiDB-lite"/>
    </source>
</evidence>
<dbReference type="AlphaFoldDB" id="A0AAV2YWL1"/>
<evidence type="ECO:0000259" key="17">
    <source>
        <dbReference type="PROSITE" id="PS51519"/>
    </source>
</evidence>
<dbReference type="PANTHER" id="PTHR12313">
    <property type="entry name" value="E3 UBIQUITIN-PROTEIN LIGASE RNF5-RELATED"/>
    <property type="match status" value="1"/>
</dbReference>
<keyword evidence="6 13" id="KW-0863">Zinc-finger</keyword>
<keyword evidence="9" id="KW-0805">Transcription regulation</keyword>
<dbReference type="SUPFAM" id="SSF57850">
    <property type="entry name" value="RING/U-box"/>
    <property type="match status" value="1"/>
</dbReference>
<evidence type="ECO:0000256" key="6">
    <source>
        <dbReference type="ARBA" id="ARBA00022771"/>
    </source>
</evidence>
<evidence type="ECO:0000256" key="5">
    <source>
        <dbReference type="ARBA" id="ARBA00022723"/>
    </source>
</evidence>
<keyword evidence="11" id="KW-0804">Transcription</keyword>
<evidence type="ECO:0000313" key="18">
    <source>
        <dbReference type="EMBL" id="DAZ97613.1"/>
    </source>
</evidence>
<evidence type="ECO:0000256" key="1">
    <source>
        <dbReference type="ARBA" id="ARBA00000900"/>
    </source>
</evidence>
<dbReference type="GO" id="GO:0006511">
    <property type="term" value="P:ubiquitin-dependent protein catabolic process"/>
    <property type="evidence" value="ECO:0007669"/>
    <property type="project" value="InterPro"/>
</dbReference>
<dbReference type="GO" id="GO:0005783">
    <property type="term" value="C:endoplasmic reticulum"/>
    <property type="evidence" value="ECO:0007669"/>
    <property type="project" value="InterPro"/>
</dbReference>
<proteinExistence type="predicted"/>
<feature type="domain" description="RING-type" evidence="16">
    <location>
        <begin position="467"/>
        <end position="512"/>
    </location>
</feature>
<evidence type="ECO:0000256" key="7">
    <source>
        <dbReference type="ARBA" id="ARBA00022786"/>
    </source>
</evidence>
<evidence type="ECO:0000256" key="2">
    <source>
        <dbReference type="ARBA" id="ARBA00004906"/>
    </source>
</evidence>
<dbReference type="InterPro" id="IPR001841">
    <property type="entry name" value="Znf_RING"/>
</dbReference>
<feature type="transmembrane region" description="Helical" evidence="15">
    <location>
        <begin position="626"/>
        <end position="644"/>
    </location>
</feature>
<dbReference type="EC" id="2.3.2.27" evidence="3"/>
<evidence type="ECO:0000256" key="4">
    <source>
        <dbReference type="ARBA" id="ARBA00022679"/>
    </source>
</evidence>
<dbReference type="PROSITE" id="PS51519">
    <property type="entry name" value="RWP_RK"/>
    <property type="match status" value="1"/>
</dbReference>
<comment type="pathway">
    <text evidence="2">Protein modification; protein ubiquitination.</text>
</comment>
<dbReference type="Proteomes" id="UP001146120">
    <property type="component" value="Unassembled WGS sequence"/>
</dbReference>
<evidence type="ECO:0000256" key="12">
    <source>
        <dbReference type="ARBA" id="ARBA00023242"/>
    </source>
</evidence>
<accession>A0AAV2YWL1</accession>
<keyword evidence="15" id="KW-1133">Transmembrane helix</keyword>
<evidence type="ECO:0000256" key="13">
    <source>
        <dbReference type="PROSITE-ProRule" id="PRU00175"/>
    </source>
</evidence>
<dbReference type="GO" id="GO:0008270">
    <property type="term" value="F:zinc ion binding"/>
    <property type="evidence" value="ECO:0007669"/>
    <property type="project" value="UniProtKB-KW"/>
</dbReference>
<keyword evidence="15" id="KW-0812">Transmembrane</keyword>
<dbReference type="GO" id="GO:0003677">
    <property type="term" value="F:DNA binding"/>
    <property type="evidence" value="ECO:0007669"/>
    <property type="project" value="UniProtKB-KW"/>
</dbReference>
<keyword evidence="10" id="KW-0238">DNA-binding</keyword>
<keyword evidence="8" id="KW-0862">Zinc</keyword>
<dbReference type="Pfam" id="PF00097">
    <property type="entry name" value="zf-C3HC4"/>
    <property type="match status" value="1"/>
</dbReference>
<dbReference type="PROSITE" id="PS50089">
    <property type="entry name" value="ZF_RING_2"/>
    <property type="match status" value="1"/>
</dbReference>
<dbReference type="InterPro" id="IPR018957">
    <property type="entry name" value="Znf_C3HC4_RING-type"/>
</dbReference>
<reference evidence="18" key="1">
    <citation type="submission" date="2022-11" db="EMBL/GenBank/DDBJ databases">
        <authorList>
            <person name="Morgan W.R."/>
            <person name="Tartar A."/>
        </authorList>
    </citation>
    <scope>NUCLEOTIDE SEQUENCE</scope>
    <source>
        <strain evidence="18">ARSEF 373</strain>
    </source>
</reference>
<feature type="domain" description="RWP-RK" evidence="17">
    <location>
        <begin position="130"/>
        <end position="214"/>
    </location>
</feature>
<evidence type="ECO:0000256" key="10">
    <source>
        <dbReference type="ARBA" id="ARBA00023125"/>
    </source>
</evidence>
<protein>
    <recommendedName>
        <fullName evidence="3">RING-type E3 ubiquitin transferase</fullName>
        <ecNumber evidence="3">2.3.2.27</ecNumber>
    </recommendedName>
</protein>
<feature type="region of interest" description="Disordered" evidence="14">
    <location>
        <begin position="370"/>
        <end position="412"/>
    </location>
</feature>
<dbReference type="GO" id="GO:0061630">
    <property type="term" value="F:ubiquitin protein ligase activity"/>
    <property type="evidence" value="ECO:0007669"/>
    <property type="project" value="UniProtKB-EC"/>
</dbReference>
<evidence type="ECO:0000256" key="9">
    <source>
        <dbReference type="ARBA" id="ARBA00023015"/>
    </source>
</evidence>
<keyword evidence="7" id="KW-0833">Ubl conjugation pathway</keyword>
<evidence type="ECO:0000259" key="16">
    <source>
        <dbReference type="PROSITE" id="PS50089"/>
    </source>
</evidence>
<feature type="compositionally biased region" description="Basic and acidic residues" evidence="14">
    <location>
        <begin position="387"/>
        <end position="400"/>
    </location>
</feature>
<evidence type="ECO:0000313" key="19">
    <source>
        <dbReference type="Proteomes" id="UP001146120"/>
    </source>
</evidence>
<evidence type="ECO:0000256" key="3">
    <source>
        <dbReference type="ARBA" id="ARBA00012483"/>
    </source>
</evidence>
<gene>
    <name evidence="18" type="ORF">N0F65_002232</name>
</gene>
<dbReference type="Gene3D" id="3.30.40.10">
    <property type="entry name" value="Zinc/RING finger domain, C3HC4 (zinc finger)"/>
    <property type="match status" value="1"/>
</dbReference>
<dbReference type="Pfam" id="PF02042">
    <property type="entry name" value="RWP-RK"/>
    <property type="match status" value="1"/>
</dbReference>
<keyword evidence="19" id="KW-1185">Reference proteome</keyword>
<dbReference type="EMBL" id="DAKRPA010000130">
    <property type="protein sequence ID" value="DAZ97613.1"/>
    <property type="molecule type" value="Genomic_DNA"/>
</dbReference>
<comment type="catalytic activity">
    <reaction evidence="1">
        <text>S-ubiquitinyl-[E2 ubiquitin-conjugating enzyme]-L-cysteine + [acceptor protein]-L-lysine = [E2 ubiquitin-conjugating enzyme]-L-cysteine + N(6)-ubiquitinyl-[acceptor protein]-L-lysine.</text>
        <dbReference type="EC" id="2.3.2.27"/>
    </reaction>
</comment>
<dbReference type="InterPro" id="IPR003035">
    <property type="entry name" value="RWP-RK_dom"/>
</dbReference>
<reference evidence="18" key="2">
    <citation type="journal article" date="2023" name="Microbiol Resour">
        <title>Decontamination and Annotation of the Draft Genome Sequence of the Oomycete Lagenidium giganteum ARSEF 373.</title>
        <authorList>
            <person name="Morgan W.R."/>
            <person name="Tartar A."/>
        </authorList>
    </citation>
    <scope>NUCLEOTIDE SEQUENCE</scope>
    <source>
        <strain evidence="18">ARSEF 373</strain>
    </source>
</reference>
<keyword evidence="5" id="KW-0479">Metal-binding</keyword>